<protein>
    <submittedName>
        <fullName evidence="2">Uncharacterized protein</fullName>
    </submittedName>
</protein>
<name>A0A9P6FN49_9FUNG</name>
<comment type="caution">
    <text evidence="2">The sequence shown here is derived from an EMBL/GenBank/DDBJ whole genome shotgun (WGS) entry which is preliminary data.</text>
</comment>
<organism evidence="2 3">
    <name type="scientific">Lunasporangiospora selenospora</name>
    <dbReference type="NCBI Taxonomy" id="979761"/>
    <lineage>
        <taxon>Eukaryota</taxon>
        <taxon>Fungi</taxon>
        <taxon>Fungi incertae sedis</taxon>
        <taxon>Mucoromycota</taxon>
        <taxon>Mortierellomycotina</taxon>
        <taxon>Mortierellomycetes</taxon>
        <taxon>Mortierellales</taxon>
        <taxon>Mortierellaceae</taxon>
        <taxon>Lunasporangiospora</taxon>
    </lineage>
</organism>
<dbReference type="AlphaFoldDB" id="A0A9P6FN49"/>
<feature type="non-terminal residue" evidence="2">
    <location>
        <position position="1"/>
    </location>
</feature>
<evidence type="ECO:0000256" key="1">
    <source>
        <dbReference type="SAM" id="MobiDB-lite"/>
    </source>
</evidence>
<sequence length="192" mass="20971">SSTSLPIGFEDDQAFTEFKLTFPSGTSLTVPENDHPSKTLRSSKKRGVVHRHSSGSFPDSNHLDTESAVFQKFPARKSSLPQESITQSEHGSFGLSRSSGSTRLNRSSTITTTSSSSSSSTTLVAGSRTGSLPQEAVAGARNNRIALAEFRLNDIYPARQRRLLAALHRMDERLKREGVVRKLSKEQLKGKP</sequence>
<dbReference type="Proteomes" id="UP000780801">
    <property type="component" value="Unassembled WGS sequence"/>
</dbReference>
<gene>
    <name evidence="2" type="ORF">BGW38_005991</name>
</gene>
<evidence type="ECO:0000313" key="2">
    <source>
        <dbReference type="EMBL" id="KAF9578294.1"/>
    </source>
</evidence>
<reference evidence="2" key="1">
    <citation type="journal article" date="2020" name="Fungal Divers.">
        <title>Resolving the Mortierellaceae phylogeny through synthesis of multi-gene phylogenetics and phylogenomics.</title>
        <authorList>
            <person name="Vandepol N."/>
            <person name="Liber J."/>
            <person name="Desiro A."/>
            <person name="Na H."/>
            <person name="Kennedy M."/>
            <person name="Barry K."/>
            <person name="Grigoriev I.V."/>
            <person name="Miller A.N."/>
            <person name="O'Donnell K."/>
            <person name="Stajich J.E."/>
            <person name="Bonito G."/>
        </authorList>
    </citation>
    <scope>NUCLEOTIDE SEQUENCE</scope>
    <source>
        <strain evidence="2">KOD1015</strain>
    </source>
</reference>
<accession>A0A9P6FN49</accession>
<feature type="non-terminal residue" evidence="2">
    <location>
        <position position="192"/>
    </location>
</feature>
<dbReference type="EMBL" id="JAABOA010003811">
    <property type="protein sequence ID" value="KAF9578294.1"/>
    <property type="molecule type" value="Genomic_DNA"/>
</dbReference>
<feature type="region of interest" description="Disordered" evidence="1">
    <location>
        <begin position="78"/>
        <end position="130"/>
    </location>
</feature>
<keyword evidence="3" id="KW-1185">Reference proteome</keyword>
<proteinExistence type="predicted"/>
<evidence type="ECO:0000313" key="3">
    <source>
        <dbReference type="Proteomes" id="UP000780801"/>
    </source>
</evidence>
<feature type="compositionally biased region" description="Polar residues" evidence="1">
    <location>
        <begin position="79"/>
        <end position="106"/>
    </location>
</feature>
<feature type="compositionally biased region" description="Basic residues" evidence="1">
    <location>
        <begin position="41"/>
        <end position="53"/>
    </location>
</feature>
<feature type="region of interest" description="Disordered" evidence="1">
    <location>
        <begin position="25"/>
        <end position="63"/>
    </location>
</feature>
<feature type="compositionally biased region" description="Low complexity" evidence="1">
    <location>
        <begin position="107"/>
        <end position="122"/>
    </location>
</feature>